<dbReference type="GO" id="GO:0032422">
    <property type="term" value="F:purine-rich negative regulatory element binding"/>
    <property type="evidence" value="ECO:0007669"/>
    <property type="project" value="InterPro"/>
</dbReference>
<dbReference type="GO" id="GO:0000977">
    <property type="term" value="F:RNA polymerase II transcription regulatory region sequence-specific DNA binding"/>
    <property type="evidence" value="ECO:0007669"/>
    <property type="project" value="InterPro"/>
</dbReference>
<comment type="caution">
    <text evidence="3">The sequence shown here is derived from an EMBL/GenBank/DDBJ whole genome shotgun (WGS) entry which is preliminary data.</text>
</comment>
<keyword evidence="2" id="KW-0238">DNA-binding</keyword>
<gene>
    <name evidence="3" type="ORF">M23134_04948</name>
</gene>
<accession>A1ZXE1</accession>
<evidence type="ECO:0008006" key="5">
    <source>
        <dbReference type="Google" id="ProtNLM"/>
    </source>
</evidence>
<sequence>MEDKKEKERDEIYSKRVRAGKRTYFFDVKSTRSNDYYLTITESKRRYRDNGSYTYEKHKIFLYKEDFNKFVEALKESVEYVKTDLLPDVDFSQFDDNSSDEEKLSWD</sequence>
<dbReference type="EMBL" id="AAWS01000058">
    <property type="protein sequence ID" value="EAY24909.1"/>
    <property type="molecule type" value="Genomic_DNA"/>
</dbReference>
<dbReference type="RefSeq" id="WP_002703808.1">
    <property type="nucleotide sequence ID" value="NZ_AAWS01000058.1"/>
</dbReference>
<evidence type="ECO:0000256" key="1">
    <source>
        <dbReference type="ARBA" id="ARBA00009251"/>
    </source>
</evidence>
<evidence type="ECO:0000313" key="4">
    <source>
        <dbReference type="Proteomes" id="UP000004095"/>
    </source>
</evidence>
<evidence type="ECO:0000256" key="2">
    <source>
        <dbReference type="ARBA" id="ARBA00023125"/>
    </source>
</evidence>
<dbReference type="eggNOG" id="ENOG5031HSR">
    <property type="taxonomic scope" value="Bacteria"/>
</dbReference>
<dbReference type="Gene3D" id="3.10.450.700">
    <property type="match status" value="1"/>
</dbReference>
<comment type="similarity">
    <text evidence="1">Belongs to the PUR DNA-binding protein family.</text>
</comment>
<organism evidence="3 4">
    <name type="scientific">Microscilla marina ATCC 23134</name>
    <dbReference type="NCBI Taxonomy" id="313606"/>
    <lineage>
        <taxon>Bacteria</taxon>
        <taxon>Pseudomonadati</taxon>
        <taxon>Bacteroidota</taxon>
        <taxon>Cytophagia</taxon>
        <taxon>Cytophagales</taxon>
        <taxon>Microscillaceae</taxon>
        <taxon>Microscilla</taxon>
    </lineage>
</organism>
<dbReference type="InterPro" id="IPR006628">
    <property type="entry name" value="PUR-bd_fam"/>
</dbReference>
<dbReference type="AlphaFoldDB" id="A1ZXE1"/>
<name>A1ZXE1_MICM2</name>
<dbReference type="Proteomes" id="UP000004095">
    <property type="component" value="Unassembled WGS sequence"/>
</dbReference>
<keyword evidence="4" id="KW-1185">Reference proteome</keyword>
<protein>
    <recommendedName>
        <fullName evidence="5">DNA-binding protein</fullName>
    </recommendedName>
</protein>
<proteinExistence type="inferred from homology"/>
<dbReference type="OrthoDB" id="765973at2"/>
<dbReference type="SMART" id="SM00712">
    <property type="entry name" value="PUR"/>
    <property type="match status" value="1"/>
</dbReference>
<dbReference type="Pfam" id="PF11680">
    <property type="entry name" value="DUF3276"/>
    <property type="match status" value="1"/>
</dbReference>
<reference evidence="3 4" key="1">
    <citation type="submission" date="2007-01" db="EMBL/GenBank/DDBJ databases">
        <authorList>
            <person name="Haygood M."/>
            <person name="Podell S."/>
            <person name="Anderson C."/>
            <person name="Hopkinson B."/>
            <person name="Roe K."/>
            <person name="Barbeau K."/>
            <person name="Gaasterland T."/>
            <person name="Ferriera S."/>
            <person name="Johnson J."/>
            <person name="Kravitz S."/>
            <person name="Beeson K."/>
            <person name="Sutton G."/>
            <person name="Rogers Y.-H."/>
            <person name="Friedman R."/>
            <person name="Frazier M."/>
            <person name="Venter J.C."/>
        </authorList>
    </citation>
    <scope>NUCLEOTIDE SEQUENCE [LARGE SCALE GENOMIC DNA]</scope>
    <source>
        <strain evidence="3 4">ATCC 23134</strain>
    </source>
</reference>
<evidence type="ECO:0000313" key="3">
    <source>
        <dbReference type="EMBL" id="EAY24909.1"/>
    </source>
</evidence>